<dbReference type="SUPFAM" id="SSF52540">
    <property type="entry name" value="P-loop containing nucleoside triphosphate hydrolases"/>
    <property type="match status" value="1"/>
</dbReference>
<dbReference type="PANTHER" id="PTHR42957:SF2">
    <property type="entry name" value="HELICASE HERA CENTRAL DOMAIN-CONTAINING PROTEIN"/>
    <property type="match status" value="1"/>
</dbReference>
<dbReference type="InterPro" id="IPR027417">
    <property type="entry name" value="P-loop_NTPase"/>
</dbReference>
<organism evidence="2 3">
    <name type="scientific">Piscinibacter gummiphilus</name>
    <dbReference type="NCBI Taxonomy" id="946333"/>
    <lineage>
        <taxon>Bacteria</taxon>
        <taxon>Pseudomonadati</taxon>
        <taxon>Pseudomonadota</taxon>
        <taxon>Betaproteobacteria</taxon>
        <taxon>Burkholderiales</taxon>
        <taxon>Sphaerotilaceae</taxon>
        <taxon>Piscinibacter</taxon>
    </lineage>
</organism>
<dbReference type="Proteomes" id="UP001303946">
    <property type="component" value="Plasmid unnamed1"/>
</dbReference>
<keyword evidence="3" id="KW-1185">Reference proteome</keyword>
<gene>
    <name evidence="2" type="ORF">RXV79_26860</name>
</gene>
<proteinExistence type="predicted"/>
<evidence type="ECO:0000256" key="1">
    <source>
        <dbReference type="SAM" id="MobiDB-lite"/>
    </source>
</evidence>
<feature type="region of interest" description="Disordered" evidence="1">
    <location>
        <begin position="1"/>
        <end position="29"/>
    </location>
</feature>
<sequence>MKERFEEVEAASAELPPLPTPATKEPILGEANGSPFGINLGRLLATRALIQAASGGGKSYLLRRLLEQTHGMVQQIVVDPEGELVTLAEKFDYLVCAADSEVAPIQPESGAQIADLIFRSGRSAILSLGEFDIEEMQIFVADFIKALMRQPKENWRHCIVAFDEAAILAPQMDKAVSKKPMVDLAARGRKRGFCPIMATQRGSGLLKGVAANLDNKLIGLTTLDIDVERAAEQLGMKAVNARALLKRLQPGQFIAYGPALTYEMTTVNVGPVVSRHGVLGVFDPGSYKPSMPIEEVQRMLQGIAAAASKTLEAAAGEEVSGAREALDELSADELKDRVAAARHGAIKPLLSKGREAGSVQARADALGVQAYDLHNWMRRFKPRKGEASLRPSRVRECVKDQLVAIEQVLSKE</sequence>
<dbReference type="Gene3D" id="3.40.50.300">
    <property type="entry name" value="P-loop containing nucleotide triphosphate hydrolases"/>
    <property type="match status" value="1"/>
</dbReference>
<keyword evidence="2" id="KW-0614">Plasmid</keyword>
<evidence type="ECO:0000313" key="3">
    <source>
        <dbReference type="Proteomes" id="UP001303946"/>
    </source>
</evidence>
<dbReference type="CDD" id="cd01127">
    <property type="entry name" value="TrwB_TraG_TraD_VirD4"/>
    <property type="match status" value="1"/>
</dbReference>
<evidence type="ECO:0008006" key="4">
    <source>
        <dbReference type="Google" id="ProtNLM"/>
    </source>
</evidence>
<dbReference type="RefSeq" id="WP_316704462.1">
    <property type="nucleotide sequence ID" value="NZ_CP136337.1"/>
</dbReference>
<accession>A0ABZ0D291</accession>
<dbReference type="PANTHER" id="PTHR42957">
    <property type="entry name" value="HELICASE MJ1565-RELATED"/>
    <property type="match status" value="1"/>
</dbReference>
<geneLocation type="plasmid" evidence="2 3">
    <name>unnamed1</name>
</geneLocation>
<protein>
    <recommendedName>
        <fullName evidence="4">ATP-binding protein</fullName>
    </recommendedName>
</protein>
<evidence type="ECO:0000313" key="2">
    <source>
        <dbReference type="EMBL" id="WOB11255.1"/>
    </source>
</evidence>
<dbReference type="InterPro" id="IPR008571">
    <property type="entry name" value="HerA-like"/>
</dbReference>
<reference evidence="2 3" key="1">
    <citation type="submission" date="2023-10" db="EMBL/GenBank/DDBJ databases">
        <title>Bacteria for the degradation of biodegradable plastic PBAT(Polybutylene adipate terephthalate).</title>
        <authorList>
            <person name="Weon H.-Y."/>
            <person name="Yeon J."/>
        </authorList>
    </citation>
    <scope>NUCLEOTIDE SEQUENCE [LARGE SCALE GENOMIC DNA]</scope>
    <source>
        <strain evidence="2 3">SBD 7-3</strain>
        <plasmid evidence="2 3">unnamed1</plasmid>
    </source>
</reference>
<dbReference type="EMBL" id="CP136337">
    <property type="protein sequence ID" value="WOB11255.1"/>
    <property type="molecule type" value="Genomic_DNA"/>
</dbReference>
<name>A0ABZ0D291_9BURK</name>